<evidence type="ECO:0000313" key="2">
    <source>
        <dbReference type="Proteomes" id="UP000536773"/>
    </source>
</evidence>
<sequence length="197" mass="22274">MSAFLGPIHFWLYNKIQFQESLIDELIRYASSQGWSDGDLADKYGSKDRRKLDEVIDESNIHGWLQSRIHDAEGRYAALVLDVAGNDDARLEALKKAAYDFGASQHLSAATAPEAFHRLDDLLLDGMPCDQVNRVRESDDNRIAWDRTMDLHSEFWQGRGDLYYALRQSLVEGILAGTDYTMVSPADGQYEIVKKAA</sequence>
<organism evidence="1 2">
    <name type="scientific">Megasphaera elsdenii</name>
    <dbReference type="NCBI Taxonomy" id="907"/>
    <lineage>
        <taxon>Bacteria</taxon>
        <taxon>Bacillati</taxon>
        <taxon>Bacillota</taxon>
        <taxon>Negativicutes</taxon>
        <taxon>Veillonellales</taxon>
        <taxon>Veillonellaceae</taxon>
        <taxon>Megasphaera</taxon>
    </lineage>
</organism>
<dbReference type="EMBL" id="JABBJH010000005">
    <property type="protein sequence ID" value="NMK38734.1"/>
    <property type="molecule type" value="Genomic_DNA"/>
</dbReference>
<dbReference type="AlphaFoldDB" id="A0A848ETD4"/>
<dbReference type="RefSeq" id="WP_169013363.1">
    <property type="nucleotide sequence ID" value="NZ_JABBJH010000005.1"/>
</dbReference>
<evidence type="ECO:0000313" key="1">
    <source>
        <dbReference type="EMBL" id="NMK38734.1"/>
    </source>
</evidence>
<proteinExistence type="predicted"/>
<dbReference type="Proteomes" id="UP000536773">
    <property type="component" value="Unassembled WGS sequence"/>
</dbReference>
<accession>A0A848ETD4</accession>
<gene>
    <name evidence="1" type="ORF">HG933_04985</name>
</gene>
<comment type="caution">
    <text evidence="1">The sequence shown here is derived from an EMBL/GenBank/DDBJ whole genome shotgun (WGS) entry which is preliminary data.</text>
</comment>
<reference evidence="1 2" key="1">
    <citation type="submission" date="2020-04" db="EMBL/GenBank/DDBJ databases">
        <authorList>
            <person name="Hitch T.C.A."/>
            <person name="Wylensek D."/>
            <person name="Clavel T."/>
        </authorList>
    </citation>
    <scope>NUCLEOTIDE SEQUENCE [LARGE SCALE GENOMIC DNA]</scope>
    <source>
        <strain evidence="1 2">WCA-386-APC-2A</strain>
    </source>
</reference>
<name>A0A848ETD4_MEGEL</name>
<protein>
    <submittedName>
        <fullName evidence="1">Uncharacterized protein</fullName>
    </submittedName>
</protein>